<dbReference type="InterPro" id="IPR051558">
    <property type="entry name" value="Metallophosphoesterase_PAP"/>
</dbReference>
<name>A0AAU9KDU0_9CILI</name>
<dbReference type="EMBL" id="CAJZBQ010000064">
    <property type="protein sequence ID" value="CAG9336209.1"/>
    <property type="molecule type" value="Genomic_DNA"/>
</dbReference>
<keyword evidence="1" id="KW-0732">Signal</keyword>
<dbReference type="Pfam" id="PF00149">
    <property type="entry name" value="Metallophos"/>
    <property type="match status" value="1"/>
</dbReference>
<evidence type="ECO:0000256" key="2">
    <source>
        <dbReference type="ARBA" id="ARBA00022801"/>
    </source>
</evidence>
<feature type="domain" description="Calcineurin-like phosphoesterase" evidence="4">
    <location>
        <begin position="50"/>
        <end position="275"/>
    </location>
</feature>
<feature type="transmembrane region" description="Helical" evidence="3">
    <location>
        <begin position="6"/>
        <end position="27"/>
    </location>
</feature>
<keyword evidence="3" id="KW-1133">Transmembrane helix</keyword>
<evidence type="ECO:0000256" key="3">
    <source>
        <dbReference type="SAM" id="Phobius"/>
    </source>
</evidence>
<dbReference type="Proteomes" id="UP001162131">
    <property type="component" value="Unassembled WGS sequence"/>
</dbReference>
<evidence type="ECO:0000313" key="6">
    <source>
        <dbReference type="Proteomes" id="UP001162131"/>
    </source>
</evidence>
<dbReference type="InterPro" id="IPR029052">
    <property type="entry name" value="Metallo-depent_PP-like"/>
</dbReference>
<keyword evidence="6" id="KW-1185">Reference proteome</keyword>
<dbReference type="PANTHER" id="PTHR10161:SF14">
    <property type="entry name" value="TARTRATE-RESISTANT ACID PHOSPHATASE TYPE 5"/>
    <property type="match status" value="1"/>
</dbReference>
<evidence type="ECO:0000256" key="1">
    <source>
        <dbReference type="ARBA" id="ARBA00022729"/>
    </source>
</evidence>
<evidence type="ECO:0000259" key="4">
    <source>
        <dbReference type="Pfam" id="PF00149"/>
    </source>
</evidence>
<evidence type="ECO:0000313" key="5">
    <source>
        <dbReference type="EMBL" id="CAG9336209.1"/>
    </source>
</evidence>
<keyword evidence="2" id="KW-0378">Hydrolase</keyword>
<dbReference type="PANTHER" id="PTHR10161">
    <property type="entry name" value="TARTRATE-RESISTANT ACID PHOSPHATASE TYPE 5"/>
    <property type="match status" value="1"/>
</dbReference>
<accession>A0AAU9KDU0</accession>
<proteinExistence type="predicted"/>
<comment type="caution">
    <text evidence="5">The sequence shown here is derived from an EMBL/GenBank/DDBJ whole genome shotgun (WGS) entry which is preliminary data.</text>
</comment>
<dbReference type="AlphaFoldDB" id="A0AAU9KDU0"/>
<protein>
    <recommendedName>
        <fullName evidence="4">Calcineurin-like phosphoesterase domain-containing protein</fullName>
    </recommendedName>
</protein>
<organism evidence="5 6">
    <name type="scientific">Blepharisma stoltei</name>
    <dbReference type="NCBI Taxonomy" id="1481888"/>
    <lineage>
        <taxon>Eukaryota</taxon>
        <taxon>Sar</taxon>
        <taxon>Alveolata</taxon>
        <taxon>Ciliophora</taxon>
        <taxon>Postciliodesmatophora</taxon>
        <taxon>Heterotrichea</taxon>
        <taxon>Heterotrichida</taxon>
        <taxon>Blepharismidae</taxon>
        <taxon>Blepharisma</taxon>
    </lineage>
</organism>
<dbReference type="InterPro" id="IPR004843">
    <property type="entry name" value="Calcineurin-like_PHP"/>
</dbReference>
<dbReference type="GO" id="GO:0016787">
    <property type="term" value="F:hydrolase activity"/>
    <property type="evidence" value="ECO:0007669"/>
    <property type="project" value="UniProtKB-KW"/>
</dbReference>
<keyword evidence="3" id="KW-0472">Membrane</keyword>
<gene>
    <name evidence="5" type="ORF">BSTOLATCC_MIC66090</name>
</gene>
<keyword evidence="3" id="KW-0812">Transmembrane</keyword>
<dbReference type="SUPFAM" id="SSF56300">
    <property type="entry name" value="Metallo-dependent phosphatases"/>
    <property type="match status" value="1"/>
</dbReference>
<dbReference type="Gene3D" id="3.60.21.10">
    <property type="match status" value="1"/>
</dbReference>
<reference evidence="5" key="1">
    <citation type="submission" date="2021-09" db="EMBL/GenBank/DDBJ databases">
        <authorList>
            <consortium name="AG Swart"/>
            <person name="Singh M."/>
            <person name="Singh A."/>
            <person name="Seah K."/>
            <person name="Emmerich C."/>
        </authorList>
    </citation>
    <scope>NUCLEOTIDE SEQUENCE</scope>
    <source>
        <strain evidence="5">ATCC30299</strain>
    </source>
</reference>
<sequence length="400" mass="45794">MKESYIAGIVSFILICVCIAILIMQVISKGDKEKLGKFSLVDGEFLRAHIIGDYGELRKSHELKNGKWYVEYVAEKMREISDTQPISMVISVGDNIYNKPKGSFDERNFKLMDKIFSEGSIGMKPWYLVLGNHDCRSDYSTEIDMSKLYRNWNMPKPYWNSTINIGNSKKVSVIYLNTCEIGCETTKTFPHLLSECEDNKEKYSNKKINKQYSWLESTLSSLYKDPSISWLIVVMHMPMFSASKAHGDNEQLKTRLYPLLFKYNVDLVLAGHDHLMQYMANKKASEPTPFEPKVNDTDSLDCGYLEYVPYQREVEFDKGEYLHQVVMGAGGGDLDPICPKRVTDMAELLYANTNYGFAELYADPDLLSINFYEYNSSQPVFTANIHSYNLTGVSNLQKSN</sequence>